<dbReference type="Pfam" id="PF07973">
    <property type="entry name" value="tRNA_SAD"/>
    <property type="match status" value="1"/>
</dbReference>
<dbReference type="InterPro" id="IPR018165">
    <property type="entry name" value="Ala-tRNA-synth_IIc_core"/>
</dbReference>
<dbReference type="Proteomes" id="UP000838412">
    <property type="component" value="Chromosome 7"/>
</dbReference>
<keyword evidence="5 11" id="KW-0436">Ligase</keyword>
<dbReference type="InterPro" id="IPR018162">
    <property type="entry name" value="Ala-tRNA-ligase_IIc_anticod-bd"/>
</dbReference>
<dbReference type="GO" id="GO:0005524">
    <property type="term" value="F:ATP binding"/>
    <property type="evidence" value="ECO:0007669"/>
    <property type="project" value="UniProtKB-UniRule"/>
</dbReference>
<evidence type="ECO:0000256" key="11">
    <source>
        <dbReference type="HAMAP-Rule" id="MF_03133"/>
    </source>
</evidence>
<keyword evidence="4 11" id="KW-0820">tRNA-binding</keyword>
<comment type="subunit">
    <text evidence="11">Monomer.</text>
</comment>
<dbReference type="Pfam" id="PF02272">
    <property type="entry name" value="DHHA1"/>
    <property type="match status" value="1"/>
</dbReference>
<feature type="binding site" evidence="11">
    <location>
        <position position="537"/>
    </location>
    <ligand>
        <name>Zn(2+)</name>
        <dbReference type="ChEBI" id="CHEBI:29105"/>
    </ligand>
</feature>
<dbReference type="OrthoDB" id="2423964at2759"/>
<comment type="domain">
    <text evidence="11">Consists of three domains; the N-terminal catalytic domain, the editing domain and the C-terminal C-Ala domain. The editing domain removes incorrectly charged amino acids, while the C-Ala domain, along with tRNA(Ala), serves as a bridge to cooperatively bring together the editing and aminoacylation centers thus stimulating deacylation of misacylated tRNAs.</text>
</comment>
<dbReference type="GO" id="GO:0006419">
    <property type="term" value="P:alanyl-tRNA aminoacylation"/>
    <property type="evidence" value="ECO:0007669"/>
    <property type="project" value="InterPro"/>
</dbReference>
<accession>A0A8K0F1S7</accession>
<feature type="binding site" evidence="11">
    <location>
        <position position="651"/>
    </location>
    <ligand>
        <name>Zn(2+)</name>
        <dbReference type="ChEBI" id="CHEBI:29105"/>
    </ligand>
</feature>
<gene>
    <name evidence="13" type="primary">AARS</name>
    <name evidence="13" type="ORF">BLAG_LOCUS23010</name>
</gene>
<dbReference type="Pfam" id="PF01411">
    <property type="entry name" value="tRNA-synt_2c"/>
    <property type="match status" value="3"/>
</dbReference>
<dbReference type="InterPro" id="IPR009000">
    <property type="entry name" value="Transl_B-barrel_sf"/>
</dbReference>
<keyword evidence="8 11" id="KW-0694">RNA-binding</keyword>
<comment type="function">
    <text evidence="11">Catalyzes the attachment of alanine to tRNA(Ala) in a two-step reaction: alanine is first activated by ATP to form Ala-AMP and then transferred to the acceptor end of tRNA(Ala). Also edits incorrectly charged tRNA(Ala) via its editing domain.</text>
</comment>
<keyword evidence="11" id="KW-0479">Metal-binding</keyword>
<feature type="binding site" evidence="11">
    <location>
        <position position="533"/>
    </location>
    <ligand>
        <name>Zn(2+)</name>
        <dbReference type="ChEBI" id="CHEBI:29105"/>
    </ligand>
</feature>
<dbReference type="SMART" id="SM00863">
    <property type="entry name" value="tRNA_SAD"/>
    <property type="match status" value="1"/>
</dbReference>
<dbReference type="PRINTS" id="PR00980">
    <property type="entry name" value="TRNASYNTHALA"/>
</dbReference>
<dbReference type="FunFam" id="2.40.30.130:FF:000002">
    <property type="entry name" value="alanine--tRNA ligase, cytoplasmic"/>
    <property type="match status" value="1"/>
</dbReference>
<dbReference type="GO" id="GO:0005739">
    <property type="term" value="C:mitochondrion"/>
    <property type="evidence" value="ECO:0007669"/>
    <property type="project" value="TreeGrafter"/>
</dbReference>
<comment type="catalytic activity">
    <reaction evidence="11">
        <text>tRNA(Ala) + L-alanine + ATP = L-alanyl-tRNA(Ala) + AMP + diphosphate</text>
        <dbReference type="Rhea" id="RHEA:12540"/>
        <dbReference type="Rhea" id="RHEA-COMP:9657"/>
        <dbReference type="Rhea" id="RHEA-COMP:9923"/>
        <dbReference type="ChEBI" id="CHEBI:30616"/>
        <dbReference type="ChEBI" id="CHEBI:33019"/>
        <dbReference type="ChEBI" id="CHEBI:57972"/>
        <dbReference type="ChEBI" id="CHEBI:78442"/>
        <dbReference type="ChEBI" id="CHEBI:78497"/>
        <dbReference type="ChEBI" id="CHEBI:456215"/>
        <dbReference type="EC" id="6.1.1.7"/>
    </reaction>
</comment>
<evidence type="ECO:0000256" key="9">
    <source>
        <dbReference type="ARBA" id="ARBA00022917"/>
    </source>
</evidence>
<dbReference type="InterPro" id="IPR050058">
    <property type="entry name" value="Ala-tRNA_ligase"/>
</dbReference>
<comment type="similarity">
    <text evidence="1">Belongs to the class-II aminoacyl-tRNA synthetase family. Alax-L subfamily.</text>
</comment>
<dbReference type="Gene3D" id="2.40.30.130">
    <property type="match status" value="1"/>
</dbReference>
<evidence type="ECO:0000256" key="10">
    <source>
        <dbReference type="ARBA" id="ARBA00023146"/>
    </source>
</evidence>
<dbReference type="SUPFAM" id="SSF55186">
    <property type="entry name" value="ThrRS/AlaRS common domain"/>
    <property type="match status" value="1"/>
</dbReference>
<keyword evidence="14" id="KW-1185">Reference proteome</keyword>
<evidence type="ECO:0000313" key="13">
    <source>
        <dbReference type="EMBL" id="CAH1270834.1"/>
    </source>
</evidence>
<name>A0A8K0F1S7_BRALA</name>
<dbReference type="InterPro" id="IPR012947">
    <property type="entry name" value="tRNA_SAD"/>
</dbReference>
<reference evidence="13" key="1">
    <citation type="submission" date="2022-01" db="EMBL/GenBank/DDBJ databases">
        <authorList>
            <person name="Braso-Vives M."/>
        </authorList>
    </citation>
    <scope>NUCLEOTIDE SEQUENCE</scope>
</reference>
<dbReference type="SUPFAM" id="SSF55681">
    <property type="entry name" value="Class II aaRS and biotin synthetases"/>
    <property type="match status" value="1"/>
</dbReference>
<dbReference type="Gene3D" id="3.30.930.10">
    <property type="entry name" value="Bira Bifunctional Protein, Domain 2"/>
    <property type="match status" value="1"/>
</dbReference>
<keyword evidence="7 11" id="KW-0067">ATP-binding</keyword>
<dbReference type="GO" id="GO:0000049">
    <property type="term" value="F:tRNA binding"/>
    <property type="evidence" value="ECO:0007669"/>
    <property type="project" value="UniProtKB-KW"/>
</dbReference>
<dbReference type="InterPro" id="IPR003156">
    <property type="entry name" value="DHHA1_dom"/>
</dbReference>
<organism evidence="13 14">
    <name type="scientific">Branchiostoma lanceolatum</name>
    <name type="common">Common lancelet</name>
    <name type="synonym">Amphioxus lanceolatum</name>
    <dbReference type="NCBI Taxonomy" id="7740"/>
    <lineage>
        <taxon>Eukaryota</taxon>
        <taxon>Metazoa</taxon>
        <taxon>Chordata</taxon>
        <taxon>Cephalochordata</taxon>
        <taxon>Leptocardii</taxon>
        <taxon>Amphioxiformes</taxon>
        <taxon>Branchiostomatidae</taxon>
        <taxon>Branchiostoma</taxon>
    </lineage>
</organism>
<dbReference type="SUPFAM" id="SSF50447">
    <property type="entry name" value="Translation proteins"/>
    <property type="match status" value="1"/>
</dbReference>
<keyword evidence="10 11" id="KW-0030">Aminoacyl-tRNA synthetase</keyword>
<evidence type="ECO:0000256" key="5">
    <source>
        <dbReference type="ARBA" id="ARBA00022598"/>
    </source>
</evidence>
<keyword evidence="11" id="KW-0862">Zinc</keyword>
<dbReference type="InterPro" id="IPR023033">
    <property type="entry name" value="Ala_tRNA_ligase_euk/bac"/>
</dbReference>
<evidence type="ECO:0000256" key="3">
    <source>
        <dbReference type="ARBA" id="ARBA00017959"/>
    </source>
</evidence>
<dbReference type="EMBL" id="OV696692">
    <property type="protein sequence ID" value="CAH1270834.1"/>
    <property type="molecule type" value="Genomic_DNA"/>
</dbReference>
<dbReference type="InterPro" id="IPR018164">
    <property type="entry name" value="Ala-tRNA-synth_IIc_N"/>
</dbReference>
<proteinExistence type="inferred from homology"/>
<comment type="cofactor">
    <cofactor evidence="11">
        <name>Zn(2+)</name>
        <dbReference type="ChEBI" id="CHEBI:29105"/>
    </cofactor>
    <text evidence="11">Binds 1 zinc ion per subunit.</text>
</comment>
<keyword evidence="9 11" id="KW-0648">Protein biosynthesis</keyword>
<evidence type="ECO:0000256" key="1">
    <source>
        <dbReference type="ARBA" id="ARBA00008429"/>
    </source>
</evidence>
<evidence type="ECO:0000256" key="2">
    <source>
        <dbReference type="ARBA" id="ARBA00013168"/>
    </source>
</evidence>
<dbReference type="InterPro" id="IPR018163">
    <property type="entry name" value="Thr/Ala-tRNA-synth_IIc_edit"/>
</dbReference>
<evidence type="ECO:0000256" key="4">
    <source>
        <dbReference type="ARBA" id="ARBA00022555"/>
    </source>
</evidence>
<dbReference type="FunFam" id="3.10.310.40:FF:000002">
    <property type="entry name" value="alanine--tRNA ligase, cytoplasmic"/>
    <property type="match status" value="1"/>
</dbReference>
<feature type="domain" description="Alanyl-transfer RNA synthetases family profile" evidence="12">
    <location>
        <begin position="1"/>
        <end position="694"/>
    </location>
</feature>
<dbReference type="SUPFAM" id="SSF101353">
    <property type="entry name" value="Putative anticodon-binding domain of alanyl-tRNA synthetase (AlaRS)"/>
    <property type="match status" value="1"/>
</dbReference>
<dbReference type="EC" id="6.1.1.7" evidence="2"/>
<keyword evidence="6 11" id="KW-0547">Nucleotide-binding</keyword>
<dbReference type="GO" id="GO:0004813">
    <property type="term" value="F:alanine-tRNA ligase activity"/>
    <property type="evidence" value="ECO:0007669"/>
    <property type="project" value="UniProtKB-UniRule"/>
</dbReference>
<evidence type="ECO:0000256" key="6">
    <source>
        <dbReference type="ARBA" id="ARBA00022741"/>
    </source>
</evidence>
<dbReference type="InterPro" id="IPR002318">
    <property type="entry name" value="Ala-tRNA-lgiase_IIc"/>
</dbReference>
<dbReference type="PANTHER" id="PTHR11777">
    <property type="entry name" value="ALANYL-TRNA SYNTHETASE"/>
    <property type="match status" value="1"/>
</dbReference>
<dbReference type="Gene3D" id="3.30.980.10">
    <property type="entry name" value="Threonyl-trna Synthetase, Chain A, domain 2"/>
    <property type="match status" value="1"/>
</dbReference>
<dbReference type="FunFam" id="3.30.980.10:FF:000004">
    <property type="entry name" value="Alanine--tRNA ligase, cytoplasmic"/>
    <property type="match status" value="1"/>
</dbReference>
<sequence>MSLVRAGPGVSLSVIVAEDRILPGSMKDNFWEMGEVGPCGPCSEIHYDRVGGRDASHLVNMDVPEVLEIWNLVFMQNNREPDGSITNLPKKNIDCGMGLERITSVVQGVLSNYDTDLFTPFFDAIQKATGVRLYSVRATGVRPYSIRATGVRPYSGKVGAEDADGIDMAYRVLADHARTLTISMSDGGKPDNVGRGYVLRRILRRGVRYATEKLNAPRGFFASLVAVAVQTLGSAFPEITKDPQMVKDIINEEEEQFLKTLSRGRRVLEKRITQLGDSKVVPGETAVIRHLQFPCGPDQSDGPGRGETAWLLYDTYGFPVDLTSLMAEEKGLSLDCATYEECKKQAQVGTLIAALLELFATKFLSAIIRSQGKGAGVDDSVNLDVHAINELQEKGSPPTDDSPKYQYSHDDNGNYGKYQYSHDDNGNYVFQPCTASVVSLRRDKQFVQEVTTGQECGVLLDRTNFYAEQGGQIYDEGYLVKEDDEETEFTVKNCQVRGGYVMHIGTLVGTLKVGDKVKLFVDEARRRPIMSNHTSTHVLNFALRQVLGEADQRGSLVAPDRLRFDFSAKGAMTTAQIKEAESICNEVIKKNEQVYAKESSLAQAKAIQGLRAVFDETYPDPVRVLSIGIPVEDMLADPANPAGTITSVEFCGGTHLQRVGHAGDLVIVTEEAIAKGIRRIVALTGHPAQQALRKAKQLQAELAEIRRRTEDNVAMNSVSVRQEINKLIVELLGRIASAVVPQWQKDEMREGLNVLKKKIIDLEKAAKADIVKTVVEATRQEVEAMPNQALVVRRLDAGADLKALNEAVKIYKSKSPQTAAMLFSADSQAGKVVLQCWVPKEVVTKGLKAGEWVNHVKDVLAARGGGKDNTAQASGTNVDALPQAVTMATDFANLKLSN</sequence>
<evidence type="ECO:0000259" key="12">
    <source>
        <dbReference type="PROSITE" id="PS50860"/>
    </source>
</evidence>
<protein>
    <recommendedName>
        <fullName evidence="3">Alanine--tRNA ligase</fullName>
        <ecNumber evidence="2">6.1.1.7</ecNumber>
    </recommendedName>
</protein>
<dbReference type="GO" id="GO:0002161">
    <property type="term" value="F:aminoacyl-tRNA deacylase activity"/>
    <property type="evidence" value="ECO:0007669"/>
    <property type="project" value="TreeGrafter"/>
</dbReference>
<dbReference type="AlphaFoldDB" id="A0A8K0F1S7"/>
<evidence type="ECO:0000313" key="14">
    <source>
        <dbReference type="Proteomes" id="UP000838412"/>
    </source>
</evidence>
<evidence type="ECO:0000256" key="7">
    <source>
        <dbReference type="ARBA" id="ARBA00022840"/>
    </source>
</evidence>
<dbReference type="PANTHER" id="PTHR11777:SF9">
    <property type="entry name" value="ALANINE--TRNA LIGASE, CYTOPLASMIC"/>
    <property type="match status" value="1"/>
</dbReference>
<evidence type="ECO:0000256" key="8">
    <source>
        <dbReference type="ARBA" id="ARBA00022884"/>
    </source>
</evidence>
<dbReference type="Gene3D" id="3.10.310.40">
    <property type="match status" value="1"/>
</dbReference>
<dbReference type="PROSITE" id="PS50860">
    <property type="entry name" value="AA_TRNA_LIGASE_II_ALA"/>
    <property type="match status" value="1"/>
</dbReference>
<feature type="binding site" evidence="11">
    <location>
        <position position="655"/>
    </location>
    <ligand>
        <name>Zn(2+)</name>
        <dbReference type="ChEBI" id="CHEBI:29105"/>
    </ligand>
</feature>
<dbReference type="InterPro" id="IPR045864">
    <property type="entry name" value="aa-tRNA-synth_II/BPL/LPL"/>
</dbReference>
<dbReference type="GO" id="GO:0008270">
    <property type="term" value="F:zinc ion binding"/>
    <property type="evidence" value="ECO:0007669"/>
    <property type="project" value="UniProtKB-UniRule"/>
</dbReference>
<dbReference type="HAMAP" id="MF_00036_B">
    <property type="entry name" value="Ala_tRNA_synth_B"/>
    <property type="match status" value="1"/>
</dbReference>